<dbReference type="InterPro" id="IPR039262">
    <property type="entry name" value="DTWD2/TAPT"/>
</dbReference>
<dbReference type="PANTHER" id="PTHR21392:SF0">
    <property type="entry name" value="TRNA-URIDINE AMINOCARBOXYPROPYLTRANSFERASE 2"/>
    <property type="match status" value="1"/>
</dbReference>
<dbReference type="GO" id="GO:0008033">
    <property type="term" value="P:tRNA processing"/>
    <property type="evidence" value="ECO:0007669"/>
    <property type="project" value="UniProtKB-KW"/>
</dbReference>
<evidence type="ECO:0000256" key="1">
    <source>
        <dbReference type="ARBA" id="ARBA00012386"/>
    </source>
</evidence>
<dbReference type="PANTHER" id="PTHR21392">
    <property type="entry name" value="TRNA-URIDINE AMINOCARBOXYPROPYLTRANSFERASE 2"/>
    <property type="match status" value="1"/>
</dbReference>
<dbReference type="EC" id="2.5.1.25" evidence="1"/>
<evidence type="ECO:0000313" key="9">
    <source>
        <dbReference type="Proteomes" id="UP000318053"/>
    </source>
</evidence>
<keyword evidence="4" id="KW-0819">tRNA processing</keyword>
<comment type="similarity">
    <text evidence="5">Belongs to the TDD superfamily. DTWD2 family.</text>
</comment>
<evidence type="ECO:0000259" key="7">
    <source>
        <dbReference type="SMART" id="SM01144"/>
    </source>
</evidence>
<comment type="caution">
    <text evidence="8">The sequence shown here is derived from an EMBL/GenBank/DDBJ whole genome shotgun (WGS) entry which is preliminary data.</text>
</comment>
<accession>A0A5C5XRV2</accession>
<dbReference type="AlphaFoldDB" id="A0A5C5XRV2"/>
<gene>
    <name evidence="8" type="ORF">CA85_34500</name>
</gene>
<dbReference type="InterPro" id="IPR005636">
    <property type="entry name" value="DTW"/>
</dbReference>
<reference evidence="8 9" key="1">
    <citation type="submission" date="2019-02" db="EMBL/GenBank/DDBJ databases">
        <title>Deep-cultivation of Planctomycetes and their phenomic and genomic characterization uncovers novel biology.</title>
        <authorList>
            <person name="Wiegand S."/>
            <person name="Jogler M."/>
            <person name="Boedeker C."/>
            <person name="Pinto D."/>
            <person name="Vollmers J."/>
            <person name="Rivas-Marin E."/>
            <person name="Kohn T."/>
            <person name="Peeters S.H."/>
            <person name="Heuer A."/>
            <person name="Rast P."/>
            <person name="Oberbeckmann S."/>
            <person name="Bunk B."/>
            <person name="Jeske O."/>
            <person name="Meyerdierks A."/>
            <person name="Storesund J.E."/>
            <person name="Kallscheuer N."/>
            <person name="Luecker S."/>
            <person name="Lage O.M."/>
            <person name="Pohl T."/>
            <person name="Merkel B.J."/>
            <person name="Hornburger P."/>
            <person name="Mueller R.-W."/>
            <person name="Bruemmer F."/>
            <person name="Labrenz M."/>
            <person name="Spormann A.M."/>
            <person name="Op Den Camp H."/>
            <person name="Overmann J."/>
            <person name="Amann R."/>
            <person name="Jetten M.S.M."/>
            <person name="Mascher T."/>
            <person name="Medema M.H."/>
            <person name="Devos D.P."/>
            <person name="Kaster A.-K."/>
            <person name="Ovreas L."/>
            <person name="Rohde M."/>
            <person name="Galperin M.Y."/>
            <person name="Jogler C."/>
        </authorList>
    </citation>
    <scope>NUCLEOTIDE SEQUENCE [LARGE SCALE GENOMIC DNA]</scope>
    <source>
        <strain evidence="8 9">CA85</strain>
    </source>
</reference>
<evidence type="ECO:0000256" key="5">
    <source>
        <dbReference type="ARBA" id="ARBA00034489"/>
    </source>
</evidence>
<proteinExistence type="inferred from homology"/>
<dbReference type="EMBL" id="SJPK01000008">
    <property type="protein sequence ID" value="TWT65103.1"/>
    <property type="molecule type" value="Genomic_DNA"/>
</dbReference>
<dbReference type="SMART" id="SM01144">
    <property type="entry name" value="DTW"/>
    <property type="match status" value="1"/>
</dbReference>
<dbReference type="Proteomes" id="UP000318053">
    <property type="component" value="Unassembled WGS sequence"/>
</dbReference>
<keyword evidence="3" id="KW-0949">S-adenosyl-L-methionine</keyword>
<evidence type="ECO:0000256" key="6">
    <source>
        <dbReference type="SAM" id="MobiDB-lite"/>
    </source>
</evidence>
<evidence type="ECO:0000256" key="3">
    <source>
        <dbReference type="ARBA" id="ARBA00022691"/>
    </source>
</evidence>
<feature type="region of interest" description="Disordered" evidence="6">
    <location>
        <begin position="356"/>
        <end position="375"/>
    </location>
</feature>
<dbReference type="Pfam" id="PF03942">
    <property type="entry name" value="DTW"/>
    <property type="match status" value="1"/>
</dbReference>
<evidence type="ECO:0000256" key="4">
    <source>
        <dbReference type="ARBA" id="ARBA00022694"/>
    </source>
</evidence>
<evidence type="ECO:0000256" key="2">
    <source>
        <dbReference type="ARBA" id="ARBA00022679"/>
    </source>
</evidence>
<protein>
    <recommendedName>
        <fullName evidence="1">tRNA-uridine aminocarboxypropyltransferase</fullName>
        <ecNumber evidence="1">2.5.1.25</ecNumber>
    </recommendedName>
</protein>
<name>A0A5C5XRV2_9BACT</name>
<dbReference type="GO" id="GO:0016432">
    <property type="term" value="F:tRNA-uridine aminocarboxypropyltransferase activity"/>
    <property type="evidence" value="ECO:0007669"/>
    <property type="project" value="UniProtKB-EC"/>
</dbReference>
<evidence type="ECO:0000313" key="8">
    <source>
        <dbReference type="EMBL" id="TWT65103.1"/>
    </source>
</evidence>
<keyword evidence="9" id="KW-1185">Reference proteome</keyword>
<keyword evidence="2" id="KW-0808">Transferase</keyword>
<feature type="domain" description="DTW" evidence="7">
    <location>
        <begin position="33"/>
        <end position="220"/>
    </location>
</feature>
<organism evidence="8 9">
    <name type="scientific">Allorhodopirellula solitaria</name>
    <dbReference type="NCBI Taxonomy" id="2527987"/>
    <lineage>
        <taxon>Bacteria</taxon>
        <taxon>Pseudomonadati</taxon>
        <taxon>Planctomycetota</taxon>
        <taxon>Planctomycetia</taxon>
        <taxon>Pirellulales</taxon>
        <taxon>Pirellulaceae</taxon>
        <taxon>Allorhodopirellula</taxon>
    </lineage>
</organism>
<sequence>MRSPRFSVRRESDPLIGDVLGNSSLRSASMSARTKRCLRCFRPRSLCFCDAIEPVHHRTSVIILQHRRERFHPFNTARIVSESLQSCKLLVAYNDELAEQFAALPLDEEVGLLYPGPQSQLLSDLSPCDRPQQLVVLDGTWHQAKTLYRDIPRLHTLPQYRLAPKTPGRYRIRREPDAHALSTLEATAAALLALEPENTELAGLTRVFDRMIGDQLSKTTTNWRQNQRRRRGSANVPRVLSGDLENIVVAYGERGTGAPLPMYWTAMRLGSGERFECAIESPAFDDAKLMGHLRLDRRVAERALSLAAFRSSWQSFLRPADRIAMQHHGTAELLQNAQADFAPTLILKSINVPASVKSPDASLDESSIGASDEPGTCRANDRLQTAVAYVYRLNALYQNNGEPIATRD</sequence>